<evidence type="ECO:0000313" key="2">
    <source>
        <dbReference type="Proteomes" id="UP000005239"/>
    </source>
</evidence>
<dbReference type="AlphaFoldDB" id="A0A2A6CPS5"/>
<dbReference type="EnsemblMetazoa" id="PPA27007.1">
    <property type="protein sequence ID" value="PPA27007.1"/>
    <property type="gene ID" value="WBGene00116561"/>
</dbReference>
<dbReference type="Proteomes" id="UP000005239">
    <property type="component" value="Unassembled WGS sequence"/>
</dbReference>
<sequence>MCYHNCWSNGQCVSFAYQEETGICVHHKADPVDNRLLGCPVQQYTRYVCTEIDCYNRDNFLRTKANMASYFGIDPLFPGHVGLRPALHHHQSFDLLNDDGVAPACPRRKLDGSEGPVLAMVENGTRITLDLESTTAFYKDKGWLNLWDYEYRQAPIELYFLVYATCAEQGYGGGCDPLPLYPVVGGSPVPANAF</sequence>
<reference evidence="2" key="1">
    <citation type="journal article" date="2008" name="Nat. Genet.">
        <title>The Pristionchus pacificus genome provides a unique perspective on nematode lifestyle and parasitism.</title>
        <authorList>
            <person name="Dieterich C."/>
            <person name="Clifton S.W."/>
            <person name="Schuster L.N."/>
            <person name="Chinwalla A."/>
            <person name="Delehaunty K."/>
            <person name="Dinkelacker I."/>
            <person name="Fulton L."/>
            <person name="Fulton R."/>
            <person name="Godfrey J."/>
            <person name="Minx P."/>
            <person name="Mitreva M."/>
            <person name="Roeseler W."/>
            <person name="Tian H."/>
            <person name="Witte H."/>
            <person name="Yang S.P."/>
            <person name="Wilson R.K."/>
            <person name="Sommer R.J."/>
        </authorList>
    </citation>
    <scope>NUCLEOTIDE SEQUENCE [LARGE SCALE GENOMIC DNA]</scope>
    <source>
        <strain evidence="2">PS312</strain>
    </source>
</reference>
<evidence type="ECO:0000313" key="1">
    <source>
        <dbReference type="EnsemblMetazoa" id="PPA27007.1"/>
    </source>
</evidence>
<name>A0A2A6CPS5_PRIPA</name>
<organism evidence="1 2">
    <name type="scientific">Pristionchus pacificus</name>
    <name type="common">Parasitic nematode worm</name>
    <dbReference type="NCBI Taxonomy" id="54126"/>
    <lineage>
        <taxon>Eukaryota</taxon>
        <taxon>Metazoa</taxon>
        <taxon>Ecdysozoa</taxon>
        <taxon>Nematoda</taxon>
        <taxon>Chromadorea</taxon>
        <taxon>Rhabditida</taxon>
        <taxon>Rhabditina</taxon>
        <taxon>Diplogasteromorpha</taxon>
        <taxon>Diplogasteroidea</taxon>
        <taxon>Neodiplogasteridae</taxon>
        <taxon>Pristionchus</taxon>
    </lineage>
</organism>
<gene>
    <name evidence="1" type="primary">WBGene00116561</name>
</gene>
<reference evidence="1" key="2">
    <citation type="submission" date="2022-06" db="UniProtKB">
        <authorList>
            <consortium name="EnsemblMetazoa"/>
        </authorList>
    </citation>
    <scope>IDENTIFICATION</scope>
    <source>
        <strain evidence="1">PS312</strain>
    </source>
</reference>
<protein>
    <submittedName>
        <fullName evidence="1">Uncharacterized protein</fullName>
    </submittedName>
</protein>
<keyword evidence="2" id="KW-1185">Reference proteome</keyword>
<accession>A0A2A6CPS5</accession>
<accession>A0A8R1YJ01</accession>
<proteinExistence type="predicted"/>